<dbReference type="Proteomes" id="UP000266861">
    <property type="component" value="Unassembled WGS sequence"/>
</dbReference>
<name>A0A397JWL2_9GLOM</name>
<evidence type="ECO:0000313" key="2">
    <source>
        <dbReference type="Proteomes" id="UP000266861"/>
    </source>
</evidence>
<sequence length="102" mass="11710">MIVNFETFSKWINNFKSQKDISALVAIFWNISINCICLCETEYIPYQKKTSSVNKSDILLILKKILPRKEFSGTAVQEISEGRNSDVMQILGTKLFNNQSEL</sequence>
<comment type="caution">
    <text evidence="1">The sequence shown here is derived from an EMBL/GenBank/DDBJ whole genome shotgun (WGS) entry which is preliminary data.</text>
</comment>
<gene>
    <name evidence="1" type="ORF">Glove_21g73</name>
</gene>
<keyword evidence="2" id="KW-1185">Reference proteome</keyword>
<proteinExistence type="predicted"/>
<accession>A0A397JWL2</accession>
<dbReference type="AlphaFoldDB" id="A0A397JWL2"/>
<organism evidence="1 2">
    <name type="scientific">Diversispora epigaea</name>
    <dbReference type="NCBI Taxonomy" id="1348612"/>
    <lineage>
        <taxon>Eukaryota</taxon>
        <taxon>Fungi</taxon>
        <taxon>Fungi incertae sedis</taxon>
        <taxon>Mucoromycota</taxon>
        <taxon>Glomeromycotina</taxon>
        <taxon>Glomeromycetes</taxon>
        <taxon>Diversisporales</taxon>
        <taxon>Diversisporaceae</taxon>
        <taxon>Diversispora</taxon>
    </lineage>
</organism>
<reference evidence="1 2" key="1">
    <citation type="submission" date="2018-08" db="EMBL/GenBank/DDBJ databases">
        <title>Genome and evolution of the arbuscular mycorrhizal fungus Diversispora epigaea (formerly Glomus versiforme) and its bacterial endosymbionts.</title>
        <authorList>
            <person name="Sun X."/>
            <person name="Fei Z."/>
            <person name="Harrison M."/>
        </authorList>
    </citation>
    <scope>NUCLEOTIDE SEQUENCE [LARGE SCALE GENOMIC DNA]</scope>
    <source>
        <strain evidence="1 2">IT104</strain>
    </source>
</reference>
<dbReference type="EMBL" id="PQFF01000019">
    <property type="protein sequence ID" value="RHZ88840.1"/>
    <property type="molecule type" value="Genomic_DNA"/>
</dbReference>
<protein>
    <submittedName>
        <fullName evidence="1">Uncharacterized protein</fullName>
    </submittedName>
</protein>
<evidence type="ECO:0000313" key="1">
    <source>
        <dbReference type="EMBL" id="RHZ88840.1"/>
    </source>
</evidence>